<feature type="region of interest" description="Disordered" evidence="1">
    <location>
        <begin position="62"/>
        <end position="108"/>
    </location>
</feature>
<dbReference type="EMBL" id="FNYE01000067">
    <property type="protein sequence ID" value="SEK13364.1"/>
    <property type="molecule type" value="Genomic_DNA"/>
</dbReference>
<keyword evidence="4" id="KW-1185">Reference proteome</keyword>
<organism evidence="3 4">
    <name type="scientific">Paraburkholderia diazotrophica</name>
    <dbReference type="NCBI Taxonomy" id="667676"/>
    <lineage>
        <taxon>Bacteria</taxon>
        <taxon>Pseudomonadati</taxon>
        <taxon>Pseudomonadota</taxon>
        <taxon>Betaproteobacteria</taxon>
        <taxon>Burkholderiales</taxon>
        <taxon>Burkholderiaceae</taxon>
        <taxon>Paraburkholderia</taxon>
    </lineage>
</organism>
<dbReference type="InterPro" id="IPR025421">
    <property type="entry name" value="DUF4148"/>
</dbReference>
<keyword evidence="2" id="KW-0732">Signal</keyword>
<evidence type="ECO:0008006" key="5">
    <source>
        <dbReference type="Google" id="ProtNLM"/>
    </source>
</evidence>
<dbReference type="AlphaFoldDB" id="A0A1H7EID1"/>
<feature type="compositionally biased region" description="Polar residues" evidence="1">
    <location>
        <begin position="86"/>
        <end position="97"/>
    </location>
</feature>
<protein>
    <recommendedName>
        <fullName evidence="5">DUF4148 domain-containing protein</fullName>
    </recommendedName>
</protein>
<evidence type="ECO:0000313" key="3">
    <source>
        <dbReference type="EMBL" id="SEK13364.1"/>
    </source>
</evidence>
<dbReference type="OrthoDB" id="9099264at2"/>
<evidence type="ECO:0000256" key="1">
    <source>
        <dbReference type="SAM" id="MobiDB-lite"/>
    </source>
</evidence>
<feature type="signal peptide" evidence="2">
    <location>
        <begin position="1"/>
        <end position="22"/>
    </location>
</feature>
<proteinExistence type="predicted"/>
<feature type="chain" id="PRO_5011497048" description="DUF4148 domain-containing protein" evidence="2">
    <location>
        <begin position="23"/>
        <end position="108"/>
    </location>
</feature>
<accession>A0A1H7EID1</accession>
<evidence type="ECO:0000313" key="4">
    <source>
        <dbReference type="Proteomes" id="UP000198866"/>
    </source>
</evidence>
<dbReference type="Proteomes" id="UP000198866">
    <property type="component" value="Unassembled WGS sequence"/>
</dbReference>
<dbReference type="RefSeq" id="WP_090873953.1">
    <property type="nucleotide sequence ID" value="NZ_FNYE01000067.1"/>
</dbReference>
<name>A0A1H7EID1_9BURK</name>
<sequence length="108" mass="11163">MKALIQAVIVSCALAAPALSFAQADQGPVTRAQVREDLQRVEQAGYRPGGDEATYPSDIQAAEAKASTGEQQSMERTAVGGVAPNGSMQMGAPNTTDGHPKSIFFGGQ</sequence>
<reference evidence="4" key="1">
    <citation type="submission" date="2016-10" db="EMBL/GenBank/DDBJ databases">
        <authorList>
            <person name="Varghese N."/>
            <person name="Submissions S."/>
        </authorList>
    </citation>
    <scope>NUCLEOTIDE SEQUENCE [LARGE SCALE GENOMIC DNA]</scope>
    <source>
        <strain evidence="4">LMG 26031</strain>
    </source>
</reference>
<gene>
    <name evidence="3" type="ORF">SAMN05192539_10677</name>
</gene>
<dbReference type="Pfam" id="PF13663">
    <property type="entry name" value="DUF4148"/>
    <property type="match status" value="1"/>
</dbReference>
<evidence type="ECO:0000256" key="2">
    <source>
        <dbReference type="SAM" id="SignalP"/>
    </source>
</evidence>